<reference evidence="1 2" key="1">
    <citation type="submission" date="2021-10" db="EMBL/GenBank/DDBJ databases">
        <authorList>
            <person name="Criscuolo A."/>
        </authorList>
    </citation>
    <scope>NUCLEOTIDE SEQUENCE [LARGE SCALE GENOMIC DNA]</scope>
    <source>
        <strain evidence="2">CIP 111899</strain>
    </source>
</reference>
<keyword evidence="2" id="KW-1185">Reference proteome</keyword>
<protein>
    <submittedName>
        <fullName evidence="1">Uncharacterized protein</fullName>
    </submittedName>
</protein>
<evidence type="ECO:0000313" key="2">
    <source>
        <dbReference type="Proteomes" id="UP000789423"/>
    </source>
</evidence>
<dbReference type="EMBL" id="CAKJTI010000016">
    <property type="protein sequence ID" value="CAG9613755.1"/>
    <property type="molecule type" value="Genomic_DNA"/>
</dbReference>
<organism evidence="1 2">
    <name type="scientific">Bacillus rhizoplanae</name>
    <dbReference type="NCBI Taxonomy" id="2880966"/>
    <lineage>
        <taxon>Bacteria</taxon>
        <taxon>Bacillati</taxon>
        <taxon>Bacillota</taxon>
        <taxon>Bacilli</taxon>
        <taxon>Bacillales</taxon>
        <taxon>Bacillaceae</taxon>
        <taxon>Bacillus</taxon>
    </lineage>
</organism>
<sequence>MREQIQPIIEMYNNIDWDLMREVAAEQIKELEEVLIEQEKNFGV</sequence>
<accession>A0ABM8YDF3</accession>
<evidence type="ECO:0000313" key="1">
    <source>
        <dbReference type="EMBL" id="CAG9613755.1"/>
    </source>
</evidence>
<gene>
    <name evidence="1" type="ORF">BACCIP111899_02974</name>
</gene>
<proteinExistence type="predicted"/>
<comment type="caution">
    <text evidence="1">The sequence shown here is derived from an EMBL/GenBank/DDBJ whole genome shotgun (WGS) entry which is preliminary data.</text>
</comment>
<name>A0ABM8YDF3_9BACI</name>
<dbReference type="Proteomes" id="UP000789423">
    <property type="component" value="Unassembled WGS sequence"/>
</dbReference>
<dbReference type="RefSeq" id="WP_302850600.1">
    <property type="nucleotide sequence ID" value="NZ_CAKJTI010000016.1"/>
</dbReference>